<name>R0MJR7_NOSB1</name>
<sequence length="297" mass="34763">MITNAVDNNMITDAKPFIFGEEEISRMYRVGIFNGIYSYFLLWLFSALLSRQMISRKLSKKMELARSALSGFIIFIFCKLFDIKIFYLNDLSSVGTFILNNFASLIMSTLCIFISVYIYLRRKIINYHNDDQSIGSNSISNNSNFKNVFNSHYAPTIYIAMILYHSFFAGLGFSGHRYFGWFEIIIFLQKIFEIYRIKRSFNILQVKKEIISIWMFLYVSIFVFGILTRGFISFIDIRKNTIAGTSLCDIFSAQSFIFMVFFETLIPIPIIFPDLIFNLIVMIFSYTHFCLNITDKF</sequence>
<protein>
    <submittedName>
        <fullName evidence="2">Uncharacterized protein</fullName>
    </submittedName>
</protein>
<dbReference type="VEuPathDB" id="MicrosporidiaDB:NBO_241g0001"/>
<feature type="transmembrane region" description="Helical" evidence="1">
    <location>
        <begin position="69"/>
        <end position="87"/>
    </location>
</feature>
<organism evidence="2 3">
    <name type="scientific">Nosema bombycis (strain CQ1 / CVCC 102059)</name>
    <name type="common">Microsporidian parasite</name>
    <name type="synonym">Pebrine of silkworm</name>
    <dbReference type="NCBI Taxonomy" id="578461"/>
    <lineage>
        <taxon>Eukaryota</taxon>
        <taxon>Fungi</taxon>
        <taxon>Fungi incertae sedis</taxon>
        <taxon>Microsporidia</taxon>
        <taxon>Nosematidae</taxon>
        <taxon>Nosema</taxon>
    </lineage>
</organism>
<feature type="transmembrane region" description="Helical" evidence="1">
    <location>
        <begin position="275"/>
        <end position="294"/>
    </location>
</feature>
<accession>R0MJR7</accession>
<dbReference type="OrthoDB" id="10378093at2759"/>
<evidence type="ECO:0000256" key="1">
    <source>
        <dbReference type="SAM" id="Phobius"/>
    </source>
</evidence>
<dbReference type="Proteomes" id="UP000016927">
    <property type="component" value="Unassembled WGS sequence"/>
</dbReference>
<evidence type="ECO:0000313" key="2">
    <source>
        <dbReference type="EMBL" id="EOB13033.1"/>
    </source>
</evidence>
<gene>
    <name evidence="2" type="ORF">NBO_241g0001</name>
</gene>
<feature type="transmembrane region" description="Helical" evidence="1">
    <location>
        <begin position="27"/>
        <end position="49"/>
    </location>
</feature>
<feature type="transmembrane region" description="Helical" evidence="1">
    <location>
        <begin position="178"/>
        <end position="195"/>
    </location>
</feature>
<feature type="transmembrane region" description="Helical" evidence="1">
    <location>
        <begin position="216"/>
        <end position="235"/>
    </location>
</feature>
<feature type="transmembrane region" description="Helical" evidence="1">
    <location>
        <begin position="99"/>
        <end position="120"/>
    </location>
</feature>
<evidence type="ECO:0000313" key="3">
    <source>
        <dbReference type="Proteomes" id="UP000016927"/>
    </source>
</evidence>
<dbReference type="EMBL" id="KB909149">
    <property type="protein sequence ID" value="EOB13033.1"/>
    <property type="molecule type" value="Genomic_DNA"/>
</dbReference>
<dbReference type="HOGENOM" id="CLU_863557_0_0_1"/>
<keyword evidence="3" id="KW-1185">Reference proteome</keyword>
<reference evidence="2 3" key="1">
    <citation type="journal article" date="2013" name="BMC Genomics">
        <title>Comparative genomics of parasitic silkworm microsporidia reveal an association between genome expansion and host adaptation.</title>
        <authorList>
            <person name="Pan G."/>
            <person name="Xu J."/>
            <person name="Li T."/>
            <person name="Xia Q."/>
            <person name="Liu S.L."/>
            <person name="Zhang G."/>
            <person name="Li S."/>
            <person name="Li C."/>
            <person name="Liu H."/>
            <person name="Yang L."/>
            <person name="Liu T."/>
            <person name="Zhang X."/>
            <person name="Wu Z."/>
            <person name="Fan W."/>
            <person name="Dang X."/>
            <person name="Xiang H."/>
            <person name="Tao M."/>
            <person name="Li Y."/>
            <person name="Hu J."/>
            <person name="Li Z."/>
            <person name="Lin L."/>
            <person name="Luo J."/>
            <person name="Geng L."/>
            <person name="Wang L."/>
            <person name="Long M."/>
            <person name="Wan Y."/>
            <person name="He N."/>
            <person name="Zhang Z."/>
            <person name="Lu C."/>
            <person name="Keeling P.J."/>
            <person name="Wang J."/>
            <person name="Xiang Z."/>
            <person name="Zhou Z."/>
        </authorList>
    </citation>
    <scope>NUCLEOTIDE SEQUENCE [LARGE SCALE GENOMIC DNA]</scope>
    <source>
        <strain evidence="3">CQ1 / CVCC 102059</strain>
    </source>
</reference>
<keyword evidence="1" id="KW-1133">Transmembrane helix</keyword>
<feature type="transmembrane region" description="Helical" evidence="1">
    <location>
        <begin position="153"/>
        <end position="172"/>
    </location>
</feature>
<keyword evidence="1" id="KW-0472">Membrane</keyword>
<dbReference type="AlphaFoldDB" id="R0MJR7"/>
<proteinExistence type="predicted"/>
<keyword evidence="1" id="KW-0812">Transmembrane</keyword>